<reference evidence="6 7" key="1">
    <citation type="submission" date="2024-06" db="EMBL/GenBank/DDBJ databases">
        <authorList>
            <person name="Pan Q."/>
            <person name="Wen M."/>
            <person name="Jouanno E."/>
            <person name="Zahm M."/>
            <person name="Klopp C."/>
            <person name="Cabau C."/>
            <person name="Louis A."/>
            <person name="Berthelot C."/>
            <person name="Parey E."/>
            <person name="Roest Crollius H."/>
            <person name="Montfort J."/>
            <person name="Robinson-Rechavi M."/>
            <person name="Bouchez O."/>
            <person name="Lampietro C."/>
            <person name="Lopez Roques C."/>
            <person name="Donnadieu C."/>
            <person name="Postlethwait J."/>
            <person name="Bobe J."/>
            <person name="Verreycken H."/>
            <person name="Guiguen Y."/>
        </authorList>
    </citation>
    <scope>NUCLEOTIDE SEQUENCE [LARGE SCALE GENOMIC DNA]</scope>
    <source>
        <strain evidence="6">Up_M1</strain>
        <tissue evidence="6">Testis</tissue>
    </source>
</reference>
<dbReference type="PANTHER" id="PTHR10570">
    <property type="entry name" value="T-CELL SURFACE GLYCOPROTEIN CD3 GAMMA CHAIN / DELTA CHAIN"/>
    <property type="match status" value="1"/>
</dbReference>
<sequence length="181" mass="20364">MNRVGIDDGRLVFLIIIMTTVTTVTTEDYIGDVSVWRDHVILSCPKTGKYYDKENKELSFGEMEGKIYIPIEHNVDLVKEYYCKYSIDDNVYQFFFKGKGCQNCFELNVNMVAMAIVGDLLLTGLVIMIVYRWAQKSSGTAAPQKPTSRSGGHAPAVPNPDYEVHPPGTRSKDIYATHRNG</sequence>
<evidence type="ECO:0000256" key="3">
    <source>
        <dbReference type="ARBA" id="ARBA00022729"/>
    </source>
</evidence>
<dbReference type="EMBL" id="JAGEUA010000006">
    <property type="protein sequence ID" value="KAL0972756.1"/>
    <property type="molecule type" value="Genomic_DNA"/>
</dbReference>
<feature type="transmembrane region" description="Helical" evidence="5">
    <location>
        <begin position="111"/>
        <end position="131"/>
    </location>
</feature>
<dbReference type="GO" id="GO:0005886">
    <property type="term" value="C:plasma membrane"/>
    <property type="evidence" value="ECO:0007669"/>
    <property type="project" value="UniProtKB-SubCell"/>
</dbReference>
<accession>A0ABD0WZ13</accession>
<evidence type="ECO:0000256" key="1">
    <source>
        <dbReference type="ARBA" id="ARBA00004251"/>
    </source>
</evidence>
<feature type="compositionally biased region" description="Polar residues" evidence="4">
    <location>
        <begin position="139"/>
        <end position="150"/>
    </location>
</feature>
<protein>
    <recommendedName>
        <fullName evidence="8">T-cell surface glycoprotein CD3 epsilon chain</fullName>
    </recommendedName>
</protein>
<name>A0ABD0WZ13_UMBPY</name>
<keyword evidence="7" id="KW-1185">Reference proteome</keyword>
<evidence type="ECO:0008006" key="8">
    <source>
        <dbReference type="Google" id="ProtNLM"/>
    </source>
</evidence>
<gene>
    <name evidence="6" type="ORF">UPYG_G00194390</name>
</gene>
<evidence type="ECO:0000256" key="5">
    <source>
        <dbReference type="SAM" id="Phobius"/>
    </source>
</evidence>
<proteinExistence type="predicted"/>
<comment type="subcellular location">
    <subcellularLocation>
        <location evidence="1">Cell membrane</location>
        <topology evidence="1">Single-pass type I membrane protein</topology>
    </subcellularLocation>
</comment>
<keyword evidence="5" id="KW-0472">Membrane</keyword>
<evidence type="ECO:0000313" key="6">
    <source>
        <dbReference type="EMBL" id="KAL0972756.1"/>
    </source>
</evidence>
<organism evidence="6 7">
    <name type="scientific">Umbra pygmaea</name>
    <name type="common">Eastern mudminnow</name>
    <dbReference type="NCBI Taxonomy" id="75934"/>
    <lineage>
        <taxon>Eukaryota</taxon>
        <taxon>Metazoa</taxon>
        <taxon>Chordata</taxon>
        <taxon>Craniata</taxon>
        <taxon>Vertebrata</taxon>
        <taxon>Euteleostomi</taxon>
        <taxon>Actinopterygii</taxon>
        <taxon>Neopterygii</taxon>
        <taxon>Teleostei</taxon>
        <taxon>Protacanthopterygii</taxon>
        <taxon>Esociformes</taxon>
        <taxon>Umbridae</taxon>
        <taxon>Umbra</taxon>
    </lineage>
</organism>
<keyword evidence="3" id="KW-0732">Signal</keyword>
<feature type="compositionally biased region" description="Basic and acidic residues" evidence="4">
    <location>
        <begin position="170"/>
        <end position="181"/>
    </location>
</feature>
<feature type="region of interest" description="Disordered" evidence="4">
    <location>
        <begin position="139"/>
        <end position="181"/>
    </location>
</feature>
<evidence type="ECO:0000313" key="7">
    <source>
        <dbReference type="Proteomes" id="UP001557470"/>
    </source>
</evidence>
<evidence type="ECO:0000256" key="2">
    <source>
        <dbReference type="ARBA" id="ARBA00022475"/>
    </source>
</evidence>
<evidence type="ECO:0000256" key="4">
    <source>
        <dbReference type="SAM" id="MobiDB-lite"/>
    </source>
</evidence>
<keyword evidence="5" id="KW-0812">Transmembrane</keyword>
<dbReference type="PANTHER" id="PTHR10570:SF9">
    <property type="entry name" value="T-CELL SURFACE GLYCOPROTEIN CD3 EPSILON CHAIN"/>
    <property type="match status" value="1"/>
</dbReference>
<dbReference type="AlphaFoldDB" id="A0ABD0WZ13"/>
<comment type="caution">
    <text evidence="6">The sequence shown here is derived from an EMBL/GenBank/DDBJ whole genome shotgun (WGS) entry which is preliminary data.</text>
</comment>
<dbReference type="Proteomes" id="UP001557470">
    <property type="component" value="Unassembled WGS sequence"/>
</dbReference>
<keyword evidence="5" id="KW-1133">Transmembrane helix</keyword>
<keyword evidence="2" id="KW-1003">Cell membrane</keyword>
<dbReference type="InterPro" id="IPR015484">
    <property type="entry name" value="CD3_esu/gsu/dsu"/>
</dbReference>